<dbReference type="Proteomes" id="UP000663851">
    <property type="component" value="Unassembled WGS sequence"/>
</dbReference>
<dbReference type="EMBL" id="CAJNYU010001808">
    <property type="protein sequence ID" value="CAF3469610.1"/>
    <property type="molecule type" value="Genomic_DNA"/>
</dbReference>
<feature type="compositionally biased region" description="Polar residues" evidence="3">
    <location>
        <begin position="45"/>
        <end position="59"/>
    </location>
</feature>
<dbReference type="Pfam" id="PF15305">
    <property type="entry name" value="IFT43"/>
    <property type="match status" value="1"/>
</dbReference>
<gene>
    <name evidence="6" type="ORF">FME351_LOCUS14729</name>
    <name evidence="8" type="ORF">GRG538_LOCUS19071</name>
    <name evidence="10" type="ORF">HFQ381_LOCUS10864</name>
    <name evidence="7" type="ORF">KIK155_LOCUS13757</name>
    <name evidence="4" type="ORF">LUA448_LOCUS4011</name>
    <name evidence="12" type="ORF">QYT958_LOCUS1947</name>
    <name evidence="5" type="ORF">TIS948_LOCUS32905</name>
    <name evidence="13" type="ORF">TOA249_LOCUS11796</name>
    <name evidence="11" type="ORF">TSG867_LOCUS10999</name>
    <name evidence="9" type="ORF">UJA718_LOCUS1926</name>
</gene>
<evidence type="ECO:0000313" key="9">
    <source>
        <dbReference type="EMBL" id="CAF4126546.1"/>
    </source>
</evidence>
<dbReference type="EMBL" id="CAJOBR010000119">
    <property type="protein sequence ID" value="CAF4467598.1"/>
    <property type="molecule type" value="Genomic_DNA"/>
</dbReference>
<evidence type="ECO:0000256" key="2">
    <source>
        <dbReference type="ARBA" id="ARBA00022794"/>
    </source>
</evidence>
<comment type="caution">
    <text evidence="6">The sequence shown here is derived from an EMBL/GenBank/DDBJ whole genome shotgun (WGS) entry which is preliminary data.</text>
</comment>
<accession>A0A818F535</accession>
<keyword evidence="2" id="KW-0970">Cilium biogenesis/degradation</keyword>
<evidence type="ECO:0000256" key="1">
    <source>
        <dbReference type="ARBA" id="ARBA00007563"/>
    </source>
</evidence>
<dbReference type="EMBL" id="CAJOBS010000651">
    <property type="protein sequence ID" value="CAF4618579.1"/>
    <property type="molecule type" value="Genomic_DNA"/>
</dbReference>
<evidence type="ECO:0000313" key="4">
    <source>
        <dbReference type="EMBL" id="CAF3236138.1"/>
    </source>
</evidence>
<evidence type="ECO:0000313" key="15">
    <source>
        <dbReference type="Proteomes" id="UP000663873"/>
    </source>
</evidence>
<dbReference type="EMBL" id="CAJOBQ010000518">
    <property type="protein sequence ID" value="CAF4372607.1"/>
    <property type="molecule type" value="Genomic_DNA"/>
</dbReference>
<dbReference type="GO" id="GO:0005929">
    <property type="term" value="C:cilium"/>
    <property type="evidence" value="ECO:0007669"/>
    <property type="project" value="TreeGrafter"/>
</dbReference>
<dbReference type="PANTHER" id="PTHR33724:SF1">
    <property type="entry name" value="INTRAFLAGELLAR TRANSPORT PROTEIN 43 HOMOLOG"/>
    <property type="match status" value="1"/>
</dbReference>
<dbReference type="Proteomes" id="UP000663862">
    <property type="component" value="Unassembled WGS sequence"/>
</dbReference>
<dbReference type="EMBL" id="CAJNYD010000236">
    <property type="protein sequence ID" value="CAF3236138.1"/>
    <property type="molecule type" value="Genomic_DNA"/>
</dbReference>
<dbReference type="OrthoDB" id="206950at2759"/>
<dbReference type="GO" id="GO:0035721">
    <property type="term" value="P:intraciliary retrograde transport"/>
    <property type="evidence" value="ECO:0007669"/>
    <property type="project" value="TreeGrafter"/>
</dbReference>
<dbReference type="Proteomes" id="UP000663848">
    <property type="component" value="Unassembled WGS sequence"/>
</dbReference>
<dbReference type="GO" id="GO:0030991">
    <property type="term" value="C:intraciliary transport particle A"/>
    <property type="evidence" value="ECO:0007669"/>
    <property type="project" value="InterPro"/>
</dbReference>
<dbReference type="Proteomes" id="UP000663873">
    <property type="component" value="Unassembled WGS sequence"/>
</dbReference>
<sequence length="196" mass="22014">MLNNQRIRHESRKSKSKTLPKEKSTVLNNKANDMLGNVSKPASLAVSSKQGSPPKTTTESTHDWSNDNIGDDDSRGNVNAPPVVRRLTRRAVEEIIATDIPTILMDDADGESTIDMKPEVAVAPQFSTSQVASFKEIEKDFVRQRVSQHIGAKIDIGILYTELNLQEEFDDEELKPWNWDKIFVEIRNAITNPTIQ</sequence>
<evidence type="ECO:0000256" key="3">
    <source>
        <dbReference type="SAM" id="MobiDB-lite"/>
    </source>
</evidence>
<dbReference type="Proteomes" id="UP000663833">
    <property type="component" value="Unassembled WGS sequence"/>
</dbReference>
<protein>
    <submittedName>
        <fullName evidence="6">Uncharacterized protein</fullName>
    </submittedName>
</protein>
<keyword evidence="15" id="KW-1185">Reference proteome</keyword>
<proteinExistence type="inferred from homology"/>
<dbReference type="EMBL" id="CAJOBP010000123">
    <property type="protein sequence ID" value="CAF4126546.1"/>
    <property type="molecule type" value="Genomic_DNA"/>
</dbReference>
<evidence type="ECO:0000313" key="11">
    <source>
        <dbReference type="EMBL" id="CAF4372607.1"/>
    </source>
</evidence>
<evidence type="ECO:0000313" key="6">
    <source>
        <dbReference type="EMBL" id="CAF3469610.1"/>
    </source>
</evidence>
<reference evidence="6" key="1">
    <citation type="submission" date="2021-02" db="EMBL/GenBank/DDBJ databases">
        <authorList>
            <person name="Nowell W R."/>
        </authorList>
    </citation>
    <scope>NUCLEOTIDE SEQUENCE</scope>
</reference>
<evidence type="ECO:0000313" key="13">
    <source>
        <dbReference type="EMBL" id="CAF4618579.1"/>
    </source>
</evidence>
<evidence type="ECO:0000313" key="8">
    <source>
        <dbReference type="EMBL" id="CAF3527334.1"/>
    </source>
</evidence>
<evidence type="ECO:0000313" key="12">
    <source>
        <dbReference type="EMBL" id="CAF4467598.1"/>
    </source>
</evidence>
<dbReference type="EMBL" id="CAJNXB010006077">
    <property type="protein sequence ID" value="CAF3464842.1"/>
    <property type="molecule type" value="Genomic_DNA"/>
</dbReference>
<dbReference type="EMBL" id="CAJNYV010002325">
    <property type="protein sequence ID" value="CAF3470138.1"/>
    <property type="molecule type" value="Genomic_DNA"/>
</dbReference>
<dbReference type="AlphaFoldDB" id="A0A818F535"/>
<evidence type="ECO:0000313" key="10">
    <source>
        <dbReference type="EMBL" id="CAF4257903.1"/>
    </source>
</evidence>
<evidence type="ECO:0000313" key="7">
    <source>
        <dbReference type="EMBL" id="CAF3470138.1"/>
    </source>
</evidence>
<dbReference type="Proteomes" id="UP000663865">
    <property type="component" value="Unassembled WGS sequence"/>
</dbReference>
<evidence type="ECO:0000313" key="14">
    <source>
        <dbReference type="Proteomes" id="UP000663869"/>
    </source>
</evidence>
<comment type="similarity">
    <text evidence="1">Belongs to the IFT43 family.</text>
</comment>
<feature type="compositionally biased region" description="Basic residues" evidence="3">
    <location>
        <begin position="9"/>
        <end position="18"/>
    </location>
</feature>
<dbReference type="PANTHER" id="PTHR33724">
    <property type="entry name" value="INTRAFLAGELLAR TRANSPORT PROTEIN 43 HOMOLOG"/>
    <property type="match status" value="1"/>
</dbReference>
<dbReference type="EMBL" id="CAJNYT010003116">
    <property type="protein sequence ID" value="CAF3527334.1"/>
    <property type="molecule type" value="Genomic_DNA"/>
</dbReference>
<dbReference type="Proteomes" id="UP000663869">
    <property type="component" value="Unassembled WGS sequence"/>
</dbReference>
<name>A0A818F535_9BILA</name>
<dbReference type="Proteomes" id="UP000663825">
    <property type="component" value="Unassembled WGS sequence"/>
</dbReference>
<dbReference type="Proteomes" id="UP000663838">
    <property type="component" value="Unassembled WGS sequence"/>
</dbReference>
<dbReference type="EMBL" id="CAJOBO010000609">
    <property type="protein sequence ID" value="CAF4257903.1"/>
    <property type="molecule type" value="Genomic_DNA"/>
</dbReference>
<organism evidence="6 14">
    <name type="scientific">Rotaria socialis</name>
    <dbReference type="NCBI Taxonomy" id="392032"/>
    <lineage>
        <taxon>Eukaryota</taxon>
        <taxon>Metazoa</taxon>
        <taxon>Spiralia</taxon>
        <taxon>Gnathifera</taxon>
        <taxon>Rotifera</taxon>
        <taxon>Eurotatoria</taxon>
        <taxon>Bdelloidea</taxon>
        <taxon>Philodinida</taxon>
        <taxon>Philodinidae</taxon>
        <taxon>Rotaria</taxon>
    </lineage>
</organism>
<feature type="region of interest" description="Disordered" evidence="3">
    <location>
        <begin position="1"/>
        <end position="80"/>
    </location>
</feature>
<dbReference type="Proteomes" id="UP000663872">
    <property type="component" value="Unassembled WGS sequence"/>
</dbReference>
<dbReference type="InterPro" id="IPR029302">
    <property type="entry name" value="IFT43"/>
</dbReference>
<evidence type="ECO:0000313" key="5">
    <source>
        <dbReference type="EMBL" id="CAF3464842.1"/>
    </source>
</evidence>